<dbReference type="EMBL" id="AFRZ01000001">
    <property type="protein sequence ID" value="EHP29912.1"/>
    <property type="molecule type" value="Genomic_DNA"/>
</dbReference>
<comment type="caution">
    <text evidence="9">The sequence shown here is derived from an EMBL/GenBank/DDBJ whole genome shotgun (WGS) entry which is preliminary data.</text>
</comment>
<accession>B6BHB8</accession>
<evidence type="ECO:0000256" key="2">
    <source>
        <dbReference type="ARBA" id="ARBA00022475"/>
    </source>
</evidence>
<dbReference type="PATRIC" id="fig|929558.5.peg.1379"/>
<sequence>MEIKQRGNAYGYKLLLFAYNIFGYNLVAFILNFVALYYLFFAPSVKKSMKSYYDNQGIKLTNKSYFNHLKMFAISIFDRFVSRIKPEDLTFCVHNSDVIKLLNENGGIILLSHVGSWASAAHCLNDELPPMSIVMRENTKENIQQVEKNNERENEQRVKIIDLNQGAISANIQIANALMNKELVAMMADRAVDKTKTVKVEFLNKNVLINKNPFEIALRVKKPLVAIFVTNYSLNKYDINLELIEDGSIEQMSQDYTNILQKTIKKHPNQWYNFYDFFKKTNV</sequence>
<dbReference type="EC" id="2.3.1.-" evidence="9"/>
<keyword evidence="4 9" id="KW-0808">Transferase</keyword>
<dbReference type="eggNOG" id="COG4261">
    <property type="taxonomic scope" value="Bacteria"/>
</dbReference>
<keyword evidence="2" id="KW-1003">Cell membrane</keyword>
<keyword evidence="10" id="KW-1185">Reference proteome</keyword>
<dbReference type="InterPro" id="IPR004960">
    <property type="entry name" value="LipA_acyltrans"/>
</dbReference>
<feature type="coiled-coil region" evidence="7">
    <location>
        <begin position="136"/>
        <end position="163"/>
    </location>
</feature>
<gene>
    <name evidence="9" type="ORF">SMGD1_1388</name>
</gene>
<dbReference type="CDD" id="cd07984">
    <property type="entry name" value="LPLAT_LABLAT-like"/>
    <property type="match status" value="1"/>
</dbReference>
<protein>
    <submittedName>
        <fullName evidence="9">Lipid A biosynthesis acyltransferase</fullName>
        <ecNumber evidence="9">2.3.1.-</ecNumber>
    </submittedName>
</protein>
<name>B6BHB8_SULGG</name>
<keyword evidence="3" id="KW-0997">Cell inner membrane</keyword>
<keyword evidence="7" id="KW-0175">Coiled coil</keyword>
<keyword evidence="6 9" id="KW-0012">Acyltransferase</keyword>
<evidence type="ECO:0000256" key="5">
    <source>
        <dbReference type="ARBA" id="ARBA00023136"/>
    </source>
</evidence>
<dbReference type="AlphaFoldDB" id="B6BHB8"/>
<dbReference type="PANTHER" id="PTHR30606">
    <property type="entry name" value="LIPID A BIOSYNTHESIS LAUROYL ACYLTRANSFERASE"/>
    <property type="match status" value="1"/>
</dbReference>
<dbReference type="OrthoDB" id="9808633at2"/>
<comment type="subcellular location">
    <subcellularLocation>
        <location evidence="1">Cell inner membrane</location>
    </subcellularLocation>
</comment>
<keyword evidence="8" id="KW-1133">Transmembrane helix</keyword>
<proteinExistence type="predicted"/>
<evidence type="ECO:0000256" key="6">
    <source>
        <dbReference type="ARBA" id="ARBA00023315"/>
    </source>
</evidence>
<evidence type="ECO:0000256" key="1">
    <source>
        <dbReference type="ARBA" id="ARBA00004533"/>
    </source>
</evidence>
<feature type="transmembrane region" description="Helical" evidence="8">
    <location>
        <begin position="21"/>
        <end position="41"/>
    </location>
</feature>
<dbReference type="PANTHER" id="PTHR30606:SF9">
    <property type="entry name" value="LIPID A BIOSYNTHESIS LAUROYLTRANSFERASE"/>
    <property type="match status" value="1"/>
</dbReference>
<dbReference type="GO" id="GO:0016746">
    <property type="term" value="F:acyltransferase activity"/>
    <property type="evidence" value="ECO:0007669"/>
    <property type="project" value="UniProtKB-KW"/>
</dbReference>
<accession>H1FSI4</accession>
<evidence type="ECO:0000313" key="10">
    <source>
        <dbReference type="Proteomes" id="UP000006431"/>
    </source>
</evidence>
<dbReference type="GO" id="GO:0009247">
    <property type="term" value="P:glycolipid biosynthetic process"/>
    <property type="evidence" value="ECO:0007669"/>
    <property type="project" value="UniProtKB-ARBA"/>
</dbReference>
<organism evidence="9 10">
    <name type="scientific">Sulfurimonas gotlandica (strain DSM 19862 / JCM 16533 / GD1)</name>
    <dbReference type="NCBI Taxonomy" id="929558"/>
    <lineage>
        <taxon>Bacteria</taxon>
        <taxon>Pseudomonadati</taxon>
        <taxon>Campylobacterota</taxon>
        <taxon>Epsilonproteobacteria</taxon>
        <taxon>Campylobacterales</taxon>
        <taxon>Sulfurimonadaceae</taxon>
        <taxon>Sulfurimonas</taxon>
    </lineage>
</organism>
<evidence type="ECO:0000256" key="8">
    <source>
        <dbReference type="SAM" id="Phobius"/>
    </source>
</evidence>
<dbReference type="HOGENOM" id="CLU_049421_2_0_7"/>
<dbReference type="GO" id="GO:0005886">
    <property type="term" value="C:plasma membrane"/>
    <property type="evidence" value="ECO:0007669"/>
    <property type="project" value="UniProtKB-SubCell"/>
</dbReference>
<evidence type="ECO:0000313" key="9">
    <source>
        <dbReference type="EMBL" id="EHP29912.1"/>
    </source>
</evidence>
<keyword evidence="8" id="KW-0812">Transmembrane</keyword>
<dbReference type="RefSeq" id="WP_008336223.1">
    <property type="nucleotide sequence ID" value="NZ_AFRZ01000001.1"/>
</dbReference>
<dbReference type="Pfam" id="PF03279">
    <property type="entry name" value="Lip_A_acyltrans"/>
    <property type="match status" value="1"/>
</dbReference>
<keyword evidence="5 8" id="KW-0472">Membrane</keyword>
<evidence type="ECO:0000256" key="4">
    <source>
        <dbReference type="ARBA" id="ARBA00022679"/>
    </source>
</evidence>
<dbReference type="Proteomes" id="UP000006431">
    <property type="component" value="Unassembled WGS sequence"/>
</dbReference>
<reference evidence="9 10" key="1">
    <citation type="journal article" date="2012" name="Proc. Natl. Acad. Sci. U.S.A.">
        <title>Genome and physiology of a model Epsilonproteobacterium responsible for sulfide detoxification in marine oxygen depletion zones.</title>
        <authorList>
            <person name="Grote J."/>
            <person name="Schott T."/>
            <person name="Bruckner C.G."/>
            <person name="Glockner F.O."/>
            <person name="Jost G."/>
            <person name="Teeling H."/>
            <person name="Labrenz M."/>
            <person name="Jurgens K."/>
        </authorList>
    </citation>
    <scope>NUCLEOTIDE SEQUENCE [LARGE SCALE GENOMIC DNA]</scope>
    <source>
        <strain evidence="9 10">GD1</strain>
    </source>
</reference>
<evidence type="ECO:0000256" key="3">
    <source>
        <dbReference type="ARBA" id="ARBA00022519"/>
    </source>
</evidence>
<evidence type="ECO:0000256" key="7">
    <source>
        <dbReference type="SAM" id="Coils"/>
    </source>
</evidence>
<dbReference type="STRING" id="929558.SMGD1_1388"/>